<proteinExistence type="predicted"/>
<dbReference type="EMBL" id="BKCJ011846899">
    <property type="protein sequence ID" value="GFD57957.1"/>
    <property type="molecule type" value="Genomic_DNA"/>
</dbReference>
<protein>
    <submittedName>
        <fullName evidence="1">Uncharacterized protein</fullName>
    </submittedName>
</protein>
<dbReference type="AlphaFoldDB" id="A0A699XE75"/>
<feature type="non-terminal residue" evidence="1">
    <location>
        <position position="1"/>
    </location>
</feature>
<evidence type="ECO:0000313" key="1">
    <source>
        <dbReference type="EMBL" id="GFD57957.1"/>
    </source>
</evidence>
<sequence length="63" mass="6736">RRLSQMQILASHVCRHARLRLRGRIPRGRPRAGVVTFAAALDLSWCSTEAAAIAAGAAVAVPM</sequence>
<gene>
    <name evidence="1" type="ORF">Tci_929926</name>
</gene>
<accession>A0A699XE75</accession>
<name>A0A699XE75_TANCI</name>
<reference evidence="1" key="1">
    <citation type="journal article" date="2019" name="Sci. Rep.">
        <title>Draft genome of Tanacetum cinerariifolium, the natural source of mosquito coil.</title>
        <authorList>
            <person name="Yamashiro T."/>
            <person name="Shiraishi A."/>
            <person name="Satake H."/>
            <person name="Nakayama K."/>
        </authorList>
    </citation>
    <scope>NUCLEOTIDE SEQUENCE</scope>
</reference>
<organism evidence="1">
    <name type="scientific">Tanacetum cinerariifolium</name>
    <name type="common">Dalmatian daisy</name>
    <name type="synonym">Chrysanthemum cinerariifolium</name>
    <dbReference type="NCBI Taxonomy" id="118510"/>
    <lineage>
        <taxon>Eukaryota</taxon>
        <taxon>Viridiplantae</taxon>
        <taxon>Streptophyta</taxon>
        <taxon>Embryophyta</taxon>
        <taxon>Tracheophyta</taxon>
        <taxon>Spermatophyta</taxon>
        <taxon>Magnoliopsida</taxon>
        <taxon>eudicotyledons</taxon>
        <taxon>Gunneridae</taxon>
        <taxon>Pentapetalae</taxon>
        <taxon>asterids</taxon>
        <taxon>campanulids</taxon>
        <taxon>Asterales</taxon>
        <taxon>Asteraceae</taxon>
        <taxon>Asteroideae</taxon>
        <taxon>Anthemideae</taxon>
        <taxon>Anthemidinae</taxon>
        <taxon>Tanacetum</taxon>
    </lineage>
</organism>
<comment type="caution">
    <text evidence="1">The sequence shown here is derived from an EMBL/GenBank/DDBJ whole genome shotgun (WGS) entry which is preliminary data.</text>
</comment>